<evidence type="ECO:0000256" key="5">
    <source>
        <dbReference type="SAM" id="SignalP"/>
    </source>
</evidence>
<reference evidence="7" key="1">
    <citation type="journal article" date="2014" name="Int. J. Syst. Evol. Microbiol.">
        <title>Complete genome sequence of Corynebacterium casei LMG S-19264T (=DSM 44701T), isolated from a smear-ripened cheese.</title>
        <authorList>
            <consortium name="US DOE Joint Genome Institute (JGI-PGF)"/>
            <person name="Walter F."/>
            <person name="Albersmeier A."/>
            <person name="Kalinowski J."/>
            <person name="Ruckert C."/>
        </authorList>
    </citation>
    <scope>NUCLEOTIDE SEQUENCE</scope>
    <source>
        <strain evidence="7">CGMCC 1.12698</strain>
    </source>
</reference>
<keyword evidence="3" id="KW-0813">Transport</keyword>
<name>A0A917AR54_9BACI</name>
<evidence type="ECO:0000313" key="8">
    <source>
        <dbReference type="Proteomes" id="UP000605259"/>
    </source>
</evidence>
<evidence type="ECO:0000256" key="4">
    <source>
        <dbReference type="ARBA" id="ARBA00022729"/>
    </source>
</evidence>
<sequence>MKKIWMFFVFALSLSVFAVGCSDSSKETGSESVGASEKKEAKESIWPKTYVDALGKEVVMKEEPKRVVSVMHLLYPDVLLSLDIVPVGITNADKQFNKWEAYRPYVNKHTFVDVGEPRNPNIEKIIELEPDVILAAAGIHDQLYDQLSAIAPVVYFNQRAMSFDRELGIKEISKFFGKEAKGEEVLKGVADKIADGRKTLEKFASKGETVVFTSINPKGGFMLYGENIAPTNPKNGLGLKVPNGYPKDVAKDLSMEGMSELNPDHLFIFLDKSGQTVGEDTLKAYEANAVWKEINAVKKGNIYIVDRSLFAQDAPIATNYGIDQVVTILKDK</sequence>
<dbReference type="Gene3D" id="3.40.50.1980">
    <property type="entry name" value="Nitrogenase molybdenum iron protein domain"/>
    <property type="match status" value="2"/>
</dbReference>
<dbReference type="GO" id="GO:1901678">
    <property type="term" value="P:iron coordination entity transport"/>
    <property type="evidence" value="ECO:0007669"/>
    <property type="project" value="UniProtKB-ARBA"/>
</dbReference>
<comment type="subcellular location">
    <subcellularLocation>
        <location evidence="1">Cell membrane</location>
        <topology evidence="1">Lipid-anchor</topology>
    </subcellularLocation>
</comment>
<dbReference type="CDD" id="cd01146">
    <property type="entry name" value="FhuD"/>
    <property type="match status" value="1"/>
</dbReference>
<comment type="caution">
    <text evidence="7">The sequence shown here is derived from an EMBL/GenBank/DDBJ whole genome shotgun (WGS) entry which is preliminary data.</text>
</comment>
<gene>
    <name evidence="7" type="ORF">GCM10007140_18420</name>
</gene>
<dbReference type="PANTHER" id="PTHR30532">
    <property type="entry name" value="IRON III DICITRATE-BINDING PERIPLASMIC PROTEIN"/>
    <property type="match status" value="1"/>
</dbReference>
<dbReference type="Proteomes" id="UP000605259">
    <property type="component" value="Unassembled WGS sequence"/>
</dbReference>
<dbReference type="PANTHER" id="PTHR30532:SF24">
    <property type="entry name" value="FERRIC ENTEROBACTIN-BINDING PERIPLASMIC PROTEIN FEPB"/>
    <property type="match status" value="1"/>
</dbReference>
<feature type="chain" id="PRO_5038842578" evidence="5">
    <location>
        <begin position="19"/>
        <end position="332"/>
    </location>
</feature>
<dbReference type="Pfam" id="PF01497">
    <property type="entry name" value="Peripla_BP_2"/>
    <property type="match status" value="1"/>
</dbReference>
<keyword evidence="4 5" id="KW-0732">Signal</keyword>
<dbReference type="SUPFAM" id="SSF53807">
    <property type="entry name" value="Helical backbone' metal receptor"/>
    <property type="match status" value="1"/>
</dbReference>
<reference evidence="7" key="2">
    <citation type="submission" date="2020-09" db="EMBL/GenBank/DDBJ databases">
        <authorList>
            <person name="Sun Q."/>
            <person name="Zhou Y."/>
        </authorList>
    </citation>
    <scope>NUCLEOTIDE SEQUENCE</scope>
    <source>
        <strain evidence="7">CGMCC 1.12698</strain>
    </source>
</reference>
<dbReference type="InterPro" id="IPR051313">
    <property type="entry name" value="Bact_iron-sidero_bind"/>
</dbReference>
<evidence type="ECO:0000256" key="3">
    <source>
        <dbReference type="ARBA" id="ARBA00022448"/>
    </source>
</evidence>
<comment type="similarity">
    <text evidence="2">Belongs to the bacterial solute-binding protein 8 family.</text>
</comment>
<dbReference type="PROSITE" id="PS51257">
    <property type="entry name" value="PROKAR_LIPOPROTEIN"/>
    <property type="match status" value="1"/>
</dbReference>
<dbReference type="GO" id="GO:0005886">
    <property type="term" value="C:plasma membrane"/>
    <property type="evidence" value="ECO:0007669"/>
    <property type="project" value="UniProtKB-SubCell"/>
</dbReference>
<protein>
    <submittedName>
        <fullName evidence="7">ABC transporter substrate-binding protein</fullName>
    </submittedName>
</protein>
<proteinExistence type="inferred from homology"/>
<accession>A0A917AR54</accession>
<evidence type="ECO:0000256" key="2">
    <source>
        <dbReference type="ARBA" id="ARBA00008814"/>
    </source>
</evidence>
<organism evidence="7 8">
    <name type="scientific">Priestia taiwanensis</name>
    <dbReference type="NCBI Taxonomy" id="1347902"/>
    <lineage>
        <taxon>Bacteria</taxon>
        <taxon>Bacillati</taxon>
        <taxon>Bacillota</taxon>
        <taxon>Bacilli</taxon>
        <taxon>Bacillales</taxon>
        <taxon>Bacillaceae</taxon>
        <taxon>Priestia</taxon>
    </lineage>
</organism>
<dbReference type="PROSITE" id="PS50983">
    <property type="entry name" value="FE_B12_PBP"/>
    <property type="match status" value="1"/>
</dbReference>
<feature type="domain" description="Fe/B12 periplasmic-binding" evidence="6">
    <location>
        <begin position="67"/>
        <end position="332"/>
    </location>
</feature>
<dbReference type="EMBL" id="BMFK01000001">
    <property type="protein sequence ID" value="GGE68670.1"/>
    <property type="molecule type" value="Genomic_DNA"/>
</dbReference>
<feature type="signal peptide" evidence="5">
    <location>
        <begin position="1"/>
        <end position="18"/>
    </location>
</feature>
<keyword evidence="8" id="KW-1185">Reference proteome</keyword>
<dbReference type="RefSeq" id="WP_188388070.1">
    <property type="nucleotide sequence ID" value="NZ_BMFK01000001.1"/>
</dbReference>
<evidence type="ECO:0000313" key="7">
    <source>
        <dbReference type="EMBL" id="GGE68670.1"/>
    </source>
</evidence>
<dbReference type="AlphaFoldDB" id="A0A917AR54"/>
<dbReference type="GO" id="GO:0030288">
    <property type="term" value="C:outer membrane-bounded periplasmic space"/>
    <property type="evidence" value="ECO:0007669"/>
    <property type="project" value="TreeGrafter"/>
</dbReference>
<dbReference type="InterPro" id="IPR002491">
    <property type="entry name" value="ABC_transptr_periplasmic_BD"/>
</dbReference>
<evidence type="ECO:0000256" key="1">
    <source>
        <dbReference type="ARBA" id="ARBA00004193"/>
    </source>
</evidence>
<evidence type="ECO:0000259" key="6">
    <source>
        <dbReference type="PROSITE" id="PS50983"/>
    </source>
</evidence>